<keyword evidence="8" id="KW-0676">Redox-active center</keyword>
<dbReference type="EMBL" id="CAEZYR010000095">
    <property type="protein sequence ID" value="CAB4758363.1"/>
    <property type="molecule type" value="Genomic_DNA"/>
</dbReference>
<feature type="domain" description="FAD/NAD(P)-binding" evidence="10">
    <location>
        <begin position="6"/>
        <end position="316"/>
    </location>
</feature>
<dbReference type="Gene3D" id="3.30.390.30">
    <property type="match status" value="1"/>
</dbReference>
<keyword evidence="5" id="KW-0521">NADP</keyword>
<reference evidence="12" key="1">
    <citation type="submission" date="2020-05" db="EMBL/GenBank/DDBJ databases">
        <authorList>
            <person name="Chiriac C."/>
            <person name="Salcher M."/>
            <person name="Ghai R."/>
            <person name="Kavagutti S V."/>
        </authorList>
    </citation>
    <scope>NUCLEOTIDE SEQUENCE</scope>
</reference>
<keyword evidence="6" id="KW-0560">Oxidoreductase</keyword>
<comment type="cofactor">
    <cofactor evidence="1">
        <name>FAD</name>
        <dbReference type="ChEBI" id="CHEBI:57692"/>
    </cofactor>
</comment>
<evidence type="ECO:0000313" key="13">
    <source>
        <dbReference type="EMBL" id="CAB4937901.1"/>
    </source>
</evidence>
<dbReference type="EMBL" id="CAFABA010000022">
    <property type="protein sequence ID" value="CAB4822487.1"/>
    <property type="molecule type" value="Genomic_DNA"/>
</dbReference>
<proteinExistence type="inferred from homology"/>
<evidence type="ECO:0000256" key="8">
    <source>
        <dbReference type="ARBA" id="ARBA00023284"/>
    </source>
</evidence>
<dbReference type="GO" id="GO:0016668">
    <property type="term" value="F:oxidoreductase activity, acting on a sulfur group of donors, NAD(P) as acceptor"/>
    <property type="evidence" value="ECO:0007669"/>
    <property type="project" value="InterPro"/>
</dbReference>
<evidence type="ECO:0000259" key="9">
    <source>
        <dbReference type="Pfam" id="PF02852"/>
    </source>
</evidence>
<feature type="domain" description="Pyridine nucleotide-disulphide oxidoreductase dimerisation" evidence="9">
    <location>
        <begin position="340"/>
        <end position="448"/>
    </location>
</feature>
<keyword evidence="4" id="KW-0274">FAD</keyword>
<comment type="similarity">
    <text evidence="2">Belongs to the class-I pyridine nucleotide-disulfide oxidoreductase family.</text>
</comment>
<dbReference type="InterPro" id="IPR012999">
    <property type="entry name" value="Pyr_OxRdtase_I_AS"/>
</dbReference>
<sequence>MAHHELLIIGTGSGNSILTPDFDDIDVAIVERDVFGGTCLNRGCIPSKMFVYAADVAYQAAHSAHLGLDTHFKGADWAAIRDRVFGRIDPIAEGGRAYRKRLEHVTVYEGDGRFVGHKSLEVNGVVHTADTVVLAAGARPAIPDIPGLADVGFHTSDTIMRVDAIPERLLVIGGGFIACELSHVFGSFGSHITMIVRGDTLLRFEDDEIALRYTELSHQRFDIRAHTQVLAARRVGDNIELDISTNGRRSTVHGDMLLVATGRDPNGGQLGVDATGVTLDAHGYVITDPYLRTNVPGIWALGDISHAAQLKHAANADARIVAHNIAHPDALRSIDRRFLPHAVFGHPQVASVGAIERDLLRDGVPYVSVTHDYAGAAYGWAMDDTTSFCKLLAHQHTRQLLGAHIIGPQASTLIQQLIQGMRFGQTVDEMARDQYYIHPALNEVVEQALLAL</sequence>
<dbReference type="Pfam" id="PF02852">
    <property type="entry name" value="Pyr_redox_dim"/>
    <property type="match status" value="1"/>
</dbReference>
<dbReference type="InterPro" id="IPR004099">
    <property type="entry name" value="Pyr_nucl-diS_OxRdtase_dimer"/>
</dbReference>
<dbReference type="PRINTS" id="PR00411">
    <property type="entry name" value="PNDRDTASEI"/>
</dbReference>
<dbReference type="PRINTS" id="PR00368">
    <property type="entry name" value="FADPNR"/>
</dbReference>
<dbReference type="InterPro" id="IPR023753">
    <property type="entry name" value="FAD/NAD-binding_dom"/>
</dbReference>
<name>A0A6J6ZST3_9ZZZZ</name>
<dbReference type="InterPro" id="IPR001100">
    <property type="entry name" value="Pyr_nuc-diS_OxRdtase"/>
</dbReference>
<dbReference type="SUPFAM" id="SSF51905">
    <property type="entry name" value="FAD/NAD(P)-binding domain"/>
    <property type="match status" value="1"/>
</dbReference>
<keyword evidence="3" id="KW-0285">Flavoprotein</keyword>
<keyword evidence="7" id="KW-1015">Disulfide bond</keyword>
<dbReference type="PANTHER" id="PTHR43014">
    <property type="entry name" value="MERCURIC REDUCTASE"/>
    <property type="match status" value="1"/>
</dbReference>
<dbReference type="NCBIfam" id="NF005884">
    <property type="entry name" value="PRK07846.1"/>
    <property type="match status" value="1"/>
</dbReference>
<evidence type="ECO:0000256" key="5">
    <source>
        <dbReference type="ARBA" id="ARBA00022857"/>
    </source>
</evidence>
<accession>A0A6J6ZST3</accession>
<gene>
    <name evidence="11" type="ORF">UFOPK2754_02242</name>
    <name evidence="12" type="ORF">UFOPK3139_00795</name>
    <name evidence="13" type="ORF">UFOPK3543_03065</name>
</gene>
<evidence type="ECO:0000256" key="1">
    <source>
        <dbReference type="ARBA" id="ARBA00001974"/>
    </source>
</evidence>
<evidence type="ECO:0000259" key="10">
    <source>
        <dbReference type="Pfam" id="PF07992"/>
    </source>
</evidence>
<evidence type="ECO:0000256" key="7">
    <source>
        <dbReference type="ARBA" id="ARBA00023157"/>
    </source>
</evidence>
<evidence type="ECO:0000256" key="4">
    <source>
        <dbReference type="ARBA" id="ARBA00022827"/>
    </source>
</evidence>
<dbReference type="PROSITE" id="PS00076">
    <property type="entry name" value="PYRIDINE_REDOX_1"/>
    <property type="match status" value="1"/>
</dbReference>
<evidence type="ECO:0000256" key="6">
    <source>
        <dbReference type="ARBA" id="ARBA00023002"/>
    </source>
</evidence>
<dbReference type="InterPro" id="IPR016156">
    <property type="entry name" value="FAD/NAD-linked_Rdtase_dimer_sf"/>
</dbReference>
<dbReference type="EMBL" id="CAFBMH010000197">
    <property type="protein sequence ID" value="CAB4937901.1"/>
    <property type="molecule type" value="Genomic_DNA"/>
</dbReference>
<evidence type="ECO:0000313" key="11">
    <source>
        <dbReference type="EMBL" id="CAB4758363.1"/>
    </source>
</evidence>
<dbReference type="SUPFAM" id="SSF55424">
    <property type="entry name" value="FAD/NAD-linked reductases, dimerisation (C-terminal) domain"/>
    <property type="match status" value="1"/>
</dbReference>
<evidence type="ECO:0000313" key="12">
    <source>
        <dbReference type="EMBL" id="CAB4822487.1"/>
    </source>
</evidence>
<dbReference type="PIRSF" id="PIRSF000350">
    <property type="entry name" value="Mercury_reductase_MerA"/>
    <property type="match status" value="1"/>
</dbReference>
<evidence type="ECO:0000256" key="3">
    <source>
        <dbReference type="ARBA" id="ARBA00022630"/>
    </source>
</evidence>
<dbReference type="PANTHER" id="PTHR43014:SF5">
    <property type="entry name" value="GLUTATHIONE REDUCTASE (NADPH)"/>
    <property type="match status" value="1"/>
</dbReference>
<dbReference type="AlphaFoldDB" id="A0A6J6ZST3"/>
<dbReference type="Pfam" id="PF07992">
    <property type="entry name" value="Pyr_redox_2"/>
    <property type="match status" value="1"/>
</dbReference>
<evidence type="ECO:0000256" key="2">
    <source>
        <dbReference type="ARBA" id="ARBA00007532"/>
    </source>
</evidence>
<organism evidence="12">
    <name type="scientific">freshwater metagenome</name>
    <dbReference type="NCBI Taxonomy" id="449393"/>
    <lineage>
        <taxon>unclassified sequences</taxon>
        <taxon>metagenomes</taxon>
        <taxon>ecological metagenomes</taxon>
    </lineage>
</organism>
<dbReference type="Gene3D" id="3.50.50.60">
    <property type="entry name" value="FAD/NAD(P)-binding domain"/>
    <property type="match status" value="2"/>
</dbReference>
<protein>
    <submittedName>
        <fullName evidence="12">Unannotated protein</fullName>
    </submittedName>
</protein>
<dbReference type="InterPro" id="IPR036188">
    <property type="entry name" value="FAD/NAD-bd_sf"/>
</dbReference>